<protein>
    <recommendedName>
        <fullName evidence="4">DNA-binding beta-propeller fold protein YncE</fullName>
    </recommendedName>
</protein>
<evidence type="ECO:0008006" key="4">
    <source>
        <dbReference type="Google" id="ProtNLM"/>
    </source>
</evidence>
<dbReference type="EMBL" id="FTNT01000006">
    <property type="protein sequence ID" value="SIS03426.1"/>
    <property type="molecule type" value="Genomic_DNA"/>
</dbReference>
<dbReference type="SUPFAM" id="SSF51004">
    <property type="entry name" value="C-terminal (heme d1) domain of cytochrome cd1-nitrite reductase"/>
    <property type="match status" value="1"/>
</dbReference>
<gene>
    <name evidence="2" type="ORF">SAMN05445060_2256</name>
</gene>
<dbReference type="PANTHER" id="PTHR47197">
    <property type="entry name" value="PROTEIN NIRF"/>
    <property type="match status" value="1"/>
</dbReference>
<proteinExistence type="predicted"/>
<dbReference type="PANTHER" id="PTHR47197:SF3">
    <property type="entry name" value="DIHYDRO-HEME D1 DEHYDROGENASE"/>
    <property type="match status" value="1"/>
</dbReference>
<reference evidence="2 3" key="1">
    <citation type="submission" date="2017-01" db="EMBL/GenBank/DDBJ databases">
        <authorList>
            <person name="Mah S.A."/>
            <person name="Swanson W.J."/>
            <person name="Moy G.W."/>
            <person name="Vacquier V.D."/>
        </authorList>
    </citation>
    <scope>NUCLEOTIDE SEQUENCE [LARGE SCALE GENOMIC DNA]</scope>
    <source>
        <strain evidence="2 3">CPCC 203464</strain>
    </source>
</reference>
<name>A0A1N7FT40_9NOCA</name>
<keyword evidence="1" id="KW-0732">Signal</keyword>
<evidence type="ECO:0000256" key="1">
    <source>
        <dbReference type="SAM" id="SignalP"/>
    </source>
</evidence>
<accession>A0A1N7FT40</accession>
<dbReference type="STRING" id="1344003.SAMN05445060_2256"/>
<keyword evidence="3" id="KW-1185">Reference proteome</keyword>
<dbReference type="AlphaFoldDB" id="A0A1N7FT40"/>
<dbReference type="InterPro" id="IPR015943">
    <property type="entry name" value="WD40/YVTN_repeat-like_dom_sf"/>
</dbReference>
<sequence length="358" mass="36221">MALTRTRGRRTAVAVAATGVAVVTVVAGCSDAGSGPSAPSSPASPTAVAAEPGVAPALATPPAGRVVRVGNEPEGLVVDADGNAVVGVRRPDALVLFDAATGTVRKTVPTQGAPRHLALAGPNGPVLAGLEQTNEVVEFLTTDGTIGSRVGNVGETPHDVIRTADGTSVVTNEHGGGVIFLRDGKVVKSLPAGPPQPGGVAPVGDYAVVADVQGNGVWVYDAARTQQVAQRRIGDRLTHVVATDRSMVALADTDGDAVLIERITPQIEDVAAIPVAGKPYGLAYDQKRRRLYVAGSADNRLTVIDLADPTAPKVIGHLPTARQPNSVAVDPKSGSVLVTGSAAGADSAIEIIPPDQLP</sequence>
<dbReference type="Proteomes" id="UP000186218">
    <property type="component" value="Unassembled WGS sequence"/>
</dbReference>
<feature type="chain" id="PRO_5038514472" description="DNA-binding beta-propeller fold protein YncE" evidence="1">
    <location>
        <begin position="28"/>
        <end position="358"/>
    </location>
</feature>
<dbReference type="RefSeq" id="WP_234974359.1">
    <property type="nucleotide sequence ID" value="NZ_FTNT01000006.1"/>
</dbReference>
<evidence type="ECO:0000313" key="2">
    <source>
        <dbReference type="EMBL" id="SIS03426.1"/>
    </source>
</evidence>
<dbReference type="PROSITE" id="PS51257">
    <property type="entry name" value="PROKAR_LIPOPROTEIN"/>
    <property type="match status" value="1"/>
</dbReference>
<feature type="signal peptide" evidence="1">
    <location>
        <begin position="1"/>
        <end position="27"/>
    </location>
</feature>
<dbReference type="Gene3D" id="2.130.10.10">
    <property type="entry name" value="YVTN repeat-like/Quinoprotein amine dehydrogenase"/>
    <property type="match status" value="2"/>
</dbReference>
<organism evidence="2 3">
    <name type="scientific">Williamsia sterculiae</name>
    <dbReference type="NCBI Taxonomy" id="1344003"/>
    <lineage>
        <taxon>Bacteria</taxon>
        <taxon>Bacillati</taxon>
        <taxon>Actinomycetota</taxon>
        <taxon>Actinomycetes</taxon>
        <taxon>Mycobacteriales</taxon>
        <taxon>Nocardiaceae</taxon>
        <taxon>Williamsia</taxon>
    </lineage>
</organism>
<dbReference type="InterPro" id="IPR051200">
    <property type="entry name" value="Host-pathogen_enzymatic-act"/>
</dbReference>
<dbReference type="InterPro" id="IPR011048">
    <property type="entry name" value="Haem_d1_sf"/>
</dbReference>
<evidence type="ECO:0000313" key="3">
    <source>
        <dbReference type="Proteomes" id="UP000186218"/>
    </source>
</evidence>